<reference evidence="1" key="1">
    <citation type="journal article" date="2019" name="Sci. Rep.">
        <title>Draft genome of Tanacetum cinerariifolium, the natural source of mosquito coil.</title>
        <authorList>
            <person name="Yamashiro T."/>
            <person name="Shiraishi A."/>
            <person name="Satake H."/>
            <person name="Nakayama K."/>
        </authorList>
    </citation>
    <scope>NUCLEOTIDE SEQUENCE</scope>
</reference>
<evidence type="ECO:0000313" key="1">
    <source>
        <dbReference type="EMBL" id="GFA91204.1"/>
    </source>
</evidence>
<protein>
    <submittedName>
        <fullName evidence="1">Uncharacterized protein</fullName>
    </submittedName>
</protein>
<dbReference type="EMBL" id="BKCJ010512710">
    <property type="protein sequence ID" value="GFA91204.1"/>
    <property type="molecule type" value="Genomic_DNA"/>
</dbReference>
<accession>A0A699KFB2</accession>
<organism evidence="1">
    <name type="scientific">Tanacetum cinerariifolium</name>
    <name type="common">Dalmatian daisy</name>
    <name type="synonym">Chrysanthemum cinerariifolium</name>
    <dbReference type="NCBI Taxonomy" id="118510"/>
    <lineage>
        <taxon>Eukaryota</taxon>
        <taxon>Viridiplantae</taxon>
        <taxon>Streptophyta</taxon>
        <taxon>Embryophyta</taxon>
        <taxon>Tracheophyta</taxon>
        <taxon>Spermatophyta</taxon>
        <taxon>Magnoliopsida</taxon>
        <taxon>eudicotyledons</taxon>
        <taxon>Gunneridae</taxon>
        <taxon>Pentapetalae</taxon>
        <taxon>asterids</taxon>
        <taxon>campanulids</taxon>
        <taxon>Asterales</taxon>
        <taxon>Asteraceae</taxon>
        <taxon>Asteroideae</taxon>
        <taxon>Anthemideae</taxon>
        <taxon>Anthemidinae</taxon>
        <taxon>Tanacetum</taxon>
    </lineage>
</organism>
<proteinExistence type="predicted"/>
<dbReference type="AlphaFoldDB" id="A0A699KFB2"/>
<sequence length="168" mass="18273">IVLRVSGFRVRLLFRVSFCALCFSIAMDVSKLSLITGYAGTRIPATIDDVARMFDVSLNTIQELDGFVMQFQSNDLGSVISTECADAIIKIVCEHNTTLKNVAKVKKSVGAMLDTSHVTNRQLNMATSNFSSETDDKQGGFVSVTSPLVSKLIDDVLTSSQIDKQEVA</sequence>
<name>A0A699KFB2_TANCI</name>
<feature type="non-terminal residue" evidence="1">
    <location>
        <position position="1"/>
    </location>
</feature>
<comment type="caution">
    <text evidence="1">The sequence shown here is derived from an EMBL/GenBank/DDBJ whole genome shotgun (WGS) entry which is preliminary data.</text>
</comment>
<gene>
    <name evidence="1" type="ORF">Tci_663176</name>
</gene>